<reference evidence="1 2" key="1">
    <citation type="submission" date="2024-02" db="EMBL/GenBank/DDBJ databases">
        <title>First report Erwinia aphidicola in onion in Chile.</title>
        <authorList>
            <person name="Valenzuela M."/>
            <person name="Pena M."/>
            <person name="Dutta B."/>
        </authorList>
    </citation>
    <scope>NUCLEOTIDE SEQUENCE [LARGE SCALE GENOMIC DNA]</scope>
    <source>
        <strain evidence="1 2">QCJ3A</strain>
    </source>
</reference>
<gene>
    <name evidence="1" type="ORF">V8N49_21510</name>
</gene>
<organism evidence="1 2">
    <name type="scientific">Erwinia aphidicola</name>
    <dbReference type="NCBI Taxonomy" id="68334"/>
    <lineage>
        <taxon>Bacteria</taxon>
        <taxon>Pseudomonadati</taxon>
        <taxon>Pseudomonadota</taxon>
        <taxon>Gammaproteobacteria</taxon>
        <taxon>Enterobacterales</taxon>
        <taxon>Erwiniaceae</taxon>
        <taxon>Erwinia</taxon>
    </lineage>
</organism>
<name>A0ABU8DNT0_ERWAP</name>
<evidence type="ECO:0000313" key="1">
    <source>
        <dbReference type="EMBL" id="MEI2684219.1"/>
    </source>
</evidence>
<comment type="caution">
    <text evidence="1">The sequence shown here is derived from an EMBL/GenBank/DDBJ whole genome shotgun (WGS) entry which is preliminary data.</text>
</comment>
<dbReference type="Proteomes" id="UP001306592">
    <property type="component" value="Unassembled WGS sequence"/>
</dbReference>
<proteinExistence type="predicted"/>
<sequence>MNEQNTAGSKPYVTFSCDDAHVCEEMIALKTFVFSILRTLPHEVSIEAVRNLVGNSNNPVLTRLCTEMTDAMLATSLPTQKN</sequence>
<keyword evidence="2" id="KW-1185">Reference proteome</keyword>
<evidence type="ECO:0008006" key="3">
    <source>
        <dbReference type="Google" id="ProtNLM"/>
    </source>
</evidence>
<dbReference type="RefSeq" id="WP_336203812.1">
    <property type="nucleotide sequence ID" value="NZ_JBANEI010000022.1"/>
</dbReference>
<dbReference type="EMBL" id="JBANEI010000022">
    <property type="protein sequence ID" value="MEI2684219.1"/>
    <property type="molecule type" value="Genomic_DNA"/>
</dbReference>
<protein>
    <recommendedName>
        <fullName evidence="3">Biofilm development protein YmgB/AriR</fullName>
    </recommendedName>
</protein>
<evidence type="ECO:0000313" key="2">
    <source>
        <dbReference type="Proteomes" id="UP001306592"/>
    </source>
</evidence>
<accession>A0ABU8DNT0</accession>